<comment type="similarity">
    <text evidence="1">Belongs to the MIP/aquaporin (TC 1.A.8) family.</text>
</comment>
<sequence>MPPAIAPLEASGRQGYMVLIEGKQTGSARLSVRVAHPAYASLPPDAVDLMVVANLLLEPADTYVLPNTPVHYVIFHLKQGVFNPVNIKGTQYYLQVVDPSIAELNSDGISITSLNLGTTQIILRDKNVKSTELVKQPTAIVHVVDPSYLRISILPHNNPALTLGNYYTFVVDVYDKENNQIYLADNVVIDTIIPPEYFESVFMTYNGSYLYGVPLQTGKTKIQATLSAIQLPEHVLELSPPLRASQELEIFEPLTVIPSLTVLPWDPVTKPSYSINLTVLGGSGSVAWSSSNNEIVTVSQMGLCKTKNLGSVAISAAMNINHHNRDSAQIHIIEAVDLNLLEGIVEIEVETPLPLHIAAYSLWEGSSLPFTKCHKLPLKVEPAEAVFTALP</sequence>
<dbReference type="InterPro" id="IPR045197">
    <property type="entry name" value="NUP210-like"/>
</dbReference>
<feature type="domain" description="NUP210 fourth Ig-like" evidence="4">
    <location>
        <begin position="160"/>
        <end position="230"/>
    </location>
</feature>
<dbReference type="InterPro" id="IPR022357">
    <property type="entry name" value="MIP_CS"/>
</dbReference>
<dbReference type="InterPro" id="IPR055097">
    <property type="entry name" value="Ig_NUP210_2nd"/>
</dbReference>
<dbReference type="Gene3D" id="2.60.40.1080">
    <property type="match status" value="1"/>
</dbReference>
<evidence type="ECO:0000259" key="4">
    <source>
        <dbReference type="Pfam" id="PF24991"/>
    </source>
</evidence>
<protein>
    <recommendedName>
        <fullName evidence="7">BIG2 domain-containing protein</fullName>
    </recommendedName>
</protein>
<dbReference type="Pfam" id="PF22963">
    <property type="entry name" value="Ig_NUP210_3rd"/>
    <property type="match status" value="1"/>
</dbReference>
<dbReference type="InterPro" id="IPR056897">
    <property type="entry name" value="Ig_NUP210_4th"/>
</dbReference>
<feature type="domain" description="NUP210 Ig-like" evidence="2">
    <location>
        <begin position="53"/>
        <end position="146"/>
    </location>
</feature>
<comment type="caution">
    <text evidence="5">The sequence shown here is derived from an EMBL/GenBank/DDBJ whole genome shotgun (WGS) entry which is preliminary data.</text>
</comment>
<evidence type="ECO:0000259" key="2">
    <source>
        <dbReference type="Pfam" id="PF22963"/>
    </source>
</evidence>
<dbReference type="AlphaFoldDB" id="A0AAN8X3K8"/>
<dbReference type="Pfam" id="PF22969">
    <property type="entry name" value="Ig_NUP210_2nd"/>
    <property type="match status" value="1"/>
</dbReference>
<feature type="domain" description="NUP210 Ig-like" evidence="3">
    <location>
        <begin position="2"/>
        <end position="44"/>
    </location>
</feature>
<dbReference type="PANTHER" id="PTHR23019:SF0">
    <property type="entry name" value="NUCLEAR PORE MEMBRANE GLYCOPROTEIN 210"/>
    <property type="match status" value="1"/>
</dbReference>
<dbReference type="PANTHER" id="PTHR23019">
    <property type="entry name" value="NUCLEAR PORE MEMBRANE GLYCOPROTEIN GP210-RELATED"/>
    <property type="match status" value="1"/>
</dbReference>
<dbReference type="SUPFAM" id="SSF49373">
    <property type="entry name" value="Invasin/intimin cell-adhesion fragments"/>
    <property type="match status" value="1"/>
</dbReference>
<dbReference type="GO" id="GO:0005643">
    <property type="term" value="C:nuclear pore"/>
    <property type="evidence" value="ECO:0007669"/>
    <property type="project" value="TreeGrafter"/>
</dbReference>
<evidence type="ECO:0008006" key="7">
    <source>
        <dbReference type="Google" id="ProtNLM"/>
    </source>
</evidence>
<dbReference type="Pfam" id="PF26182">
    <property type="entry name" value="Ig_NUP210_5th"/>
    <property type="match status" value="1"/>
</dbReference>
<name>A0AAN8X3K8_HALRR</name>
<dbReference type="InterPro" id="IPR055098">
    <property type="entry name" value="Ig_NUP210_3rd"/>
</dbReference>
<proteinExistence type="inferred from homology"/>
<evidence type="ECO:0000256" key="1">
    <source>
        <dbReference type="ARBA" id="ARBA00006175"/>
    </source>
</evidence>
<accession>A0AAN8X3K8</accession>
<dbReference type="Proteomes" id="UP001381693">
    <property type="component" value="Unassembled WGS sequence"/>
</dbReference>
<dbReference type="EMBL" id="JAXCGZ010014492">
    <property type="protein sequence ID" value="KAK7071464.1"/>
    <property type="molecule type" value="Genomic_DNA"/>
</dbReference>
<gene>
    <name evidence="5" type="ORF">SK128_003831</name>
</gene>
<dbReference type="PROSITE" id="PS00221">
    <property type="entry name" value="MIP"/>
    <property type="match status" value="1"/>
</dbReference>
<organism evidence="5 6">
    <name type="scientific">Halocaridina rubra</name>
    <name type="common">Hawaiian red shrimp</name>
    <dbReference type="NCBI Taxonomy" id="373956"/>
    <lineage>
        <taxon>Eukaryota</taxon>
        <taxon>Metazoa</taxon>
        <taxon>Ecdysozoa</taxon>
        <taxon>Arthropoda</taxon>
        <taxon>Crustacea</taxon>
        <taxon>Multicrustacea</taxon>
        <taxon>Malacostraca</taxon>
        <taxon>Eumalacostraca</taxon>
        <taxon>Eucarida</taxon>
        <taxon>Decapoda</taxon>
        <taxon>Pleocyemata</taxon>
        <taxon>Caridea</taxon>
        <taxon>Atyoidea</taxon>
        <taxon>Atyidae</taxon>
        <taxon>Halocaridina</taxon>
    </lineage>
</organism>
<evidence type="ECO:0000313" key="6">
    <source>
        <dbReference type="Proteomes" id="UP001381693"/>
    </source>
</evidence>
<dbReference type="Pfam" id="PF24991">
    <property type="entry name" value="Ig_NUP210_4th"/>
    <property type="match status" value="1"/>
</dbReference>
<evidence type="ECO:0000313" key="5">
    <source>
        <dbReference type="EMBL" id="KAK7071464.1"/>
    </source>
</evidence>
<feature type="non-terminal residue" evidence="5">
    <location>
        <position position="391"/>
    </location>
</feature>
<keyword evidence="6" id="KW-1185">Reference proteome</keyword>
<dbReference type="InterPro" id="IPR008964">
    <property type="entry name" value="Invasin/intimin_cell_adhesion"/>
</dbReference>
<reference evidence="5 6" key="1">
    <citation type="submission" date="2023-11" db="EMBL/GenBank/DDBJ databases">
        <title>Halocaridina rubra genome assembly.</title>
        <authorList>
            <person name="Smith C."/>
        </authorList>
    </citation>
    <scope>NUCLEOTIDE SEQUENCE [LARGE SCALE GENOMIC DNA]</scope>
    <source>
        <strain evidence="5">EP-1</strain>
        <tissue evidence="5">Whole</tissue>
    </source>
</reference>
<evidence type="ECO:0000259" key="3">
    <source>
        <dbReference type="Pfam" id="PF22969"/>
    </source>
</evidence>